<dbReference type="Proteomes" id="UP000595857">
    <property type="component" value="Chromosome"/>
</dbReference>
<protein>
    <submittedName>
        <fullName evidence="3">Nuclear transport factor 2 family protein</fullName>
    </submittedName>
</protein>
<organism evidence="3 4">
    <name type="scientific">Devosia rhizoryzae</name>
    <dbReference type="NCBI Taxonomy" id="2774137"/>
    <lineage>
        <taxon>Bacteria</taxon>
        <taxon>Pseudomonadati</taxon>
        <taxon>Pseudomonadota</taxon>
        <taxon>Alphaproteobacteria</taxon>
        <taxon>Hyphomicrobiales</taxon>
        <taxon>Devosiaceae</taxon>
        <taxon>Devosia</taxon>
    </lineage>
</organism>
<dbReference type="SUPFAM" id="SSF54427">
    <property type="entry name" value="NTF2-like"/>
    <property type="match status" value="1"/>
</dbReference>
<sequence>MPRILSLATAAIIALSTASAALAGPALDMAQTRIDAIAKGDIDTVTGAYSADATLGWVGGPLDGTYNTPEAIAEVWTKFATAQGEQTVEMGDAWEATNPKGSTVAVNVTFKGAMTVPVLYVLTYRDGKLVDEIWQVNPPAQ</sequence>
<feature type="chain" id="PRO_5047466919" evidence="1">
    <location>
        <begin position="24"/>
        <end position="141"/>
    </location>
</feature>
<feature type="signal peptide" evidence="1">
    <location>
        <begin position="1"/>
        <end position="23"/>
    </location>
</feature>
<dbReference type="Pfam" id="PF12680">
    <property type="entry name" value="SnoaL_2"/>
    <property type="match status" value="1"/>
</dbReference>
<keyword evidence="4" id="KW-1185">Reference proteome</keyword>
<proteinExistence type="predicted"/>
<dbReference type="EMBL" id="CP068046">
    <property type="protein sequence ID" value="QQR39042.1"/>
    <property type="molecule type" value="Genomic_DNA"/>
</dbReference>
<reference evidence="3 4" key="1">
    <citation type="submission" date="2021-01" db="EMBL/GenBank/DDBJ databases">
        <title>Genome seq and assembly of Devosia sp. LEGU1.</title>
        <authorList>
            <person name="Chhetri G."/>
        </authorList>
    </citation>
    <scope>NUCLEOTIDE SEQUENCE [LARGE SCALE GENOMIC DNA]</scope>
    <source>
        <strain evidence="3 4">LEGU1</strain>
    </source>
</reference>
<keyword evidence="1" id="KW-0732">Signal</keyword>
<evidence type="ECO:0000259" key="2">
    <source>
        <dbReference type="Pfam" id="PF12680"/>
    </source>
</evidence>
<dbReference type="InterPro" id="IPR032710">
    <property type="entry name" value="NTF2-like_dom_sf"/>
</dbReference>
<evidence type="ECO:0000313" key="4">
    <source>
        <dbReference type="Proteomes" id="UP000595857"/>
    </source>
</evidence>
<evidence type="ECO:0000256" key="1">
    <source>
        <dbReference type="SAM" id="SignalP"/>
    </source>
</evidence>
<dbReference type="Gene3D" id="3.10.450.50">
    <property type="match status" value="1"/>
</dbReference>
<accession>A0ABX7C8L9</accession>
<dbReference type="RefSeq" id="WP_201632481.1">
    <property type="nucleotide sequence ID" value="NZ_CP068046.1"/>
</dbReference>
<feature type="domain" description="SnoaL-like" evidence="2">
    <location>
        <begin position="34"/>
        <end position="131"/>
    </location>
</feature>
<dbReference type="InterPro" id="IPR037401">
    <property type="entry name" value="SnoaL-like"/>
</dbReference>
<gene>
    <name evidence="3" type="ORF">JI748_15075</name>
</gene>
<evidence type="ECO:0000313" key="3">
    <source>
        <dbReference type="EMBL" id="QQR39042.1"/>
    </source>
</evidence>
<name>A0ABX7C8L9_9HYPH</name>